<proteinExistence type="inferred from homology"/>
<comment type="caution">
    <text evidence="4">The sequence shown here is derived from an EMBL/GenBank/DDBJ whole genome shotgun (WGS) entry which is preliminary data.</text>
</comment>
<comment type="function">
    <text evidence="3">Required for maturation of urease via the functional incorporation of the urease nickel metallocenter.</text>
</comment>
<comment type="subunit">
    <text evidence="3">UreD, UreF and UreG form a complex that acts as a GTP-hydrolysis-dependent molecular chaperone, activating the urease apoprotein by helping to assemble the nickel containing metallocenter of UreC. The UreE protein probably delivers the nickel.</text>
</comment>
<keyword evidence="5" id="KW-1185">Reference proteome</keyword>
<organism evidence="4 5">
    <name type="scientific">Marivivens donghaensis</name>
    <dbReference type="NCBI Taxonomy" id="1699413"/>
    <lineage>
        <taxon>Bacteria</taxon>
        <taxon>Pseudomonadati</taxon>
        <taxon>Pseudomonadota</taxon>
        <taxon>Alphaproteobacteria</taxon>
        <taxon>Rhodobacterales</taxon>
        <taxon>Paracoccaceae</taxon>
        <taxon>Marivivens group</taxon>
        <taxon>Marivivens</taxon>
    </lineage>
</organism>
<dbReference type="RefSeq" id="WP_167639271.1">
    <property type="nucleotide sequence ID" value="NZ_JAATOP010000015.1"/>
</dbReference>
<accession>A0ABX0W110</accession>
<comment type="similarity">
    <text evidence="1 3">Belongs to the UreD family.</text>
</comment>
<dbReference type="PANTHER" id="PTHR33643:SF1">
    <property type="entry name" value="UREASE ACCESSORY PROTEIN D"/>
    <property type="match status" value="1"/>
</dbReference>
<dbReference type="Pfam" id="PF01774">
    <property type="entry name" value="UreD"/>
    <property type="match status" value="1"/>
</dbReference>
<evidence type="ECO:0000256" key="1">
    <source>
        <dbReference type="ARBA" id="ARBA00007177"/>
    </source>
</evidence>
<reference evidence="4 5" key="1">
    <citation type="submission" date="2020-03" db="EMBL/GenBank/DDBJ databases">
        <title>Bacterial isolates of synthetic phycosphere.</title>
        <authorList>
            <person name="Fu H."/>
            <person name="Moran M.A."/>
        </authorList>
    </citation>
    <scope>NUCLEOTIDE SEQUENCE [LARGE SCALE GENOMIC DNA]</scope>
    <source>
        <strain evidence="4 5">HF1</strain>
    </source>
</reference>
<dbReference type="InterPro" id="IPR002669">
    <property type="entry name" value="UreD"/>
</dbReference>
<evidence type="ECO:0000256" key="2">
    <source>
        <dbReference type="ARBA" id="ARBA00023186"/>
    </source>
</evidence>
<sequence>MLDTATIAGMQRAKGKVRAGFSGASNRLRDLHQSGSLKALLPRNHAPVPDLVLVNTAGGLTGGDDYAVSIEALDGASLNVATQTAERVYKASAGVAQMNVSLTVRGGGTLCWMPQETILFDRSAIARKITAEMDEGSRLLIVEPIVYGRRAMGETLETVHFSDQWRIRQGGRLVHAEATAITGPFSAYQGIGALDNARASATILYVASDAEDRLDEMRSYGVTASAWGGRLVVRLLADDALKLRRQMTEILTRFRGAPLPRVWTM</sequence>
<name>A0ABX0W110_9RHOB</name>
<keyword evidence="3" id="KW-0996">Nickel insertion</keyword>
<dbReference type="EMBL" id="JAATOP010000015">
    <property type="protein sequence ID" value="NIY73886.1"/>
    <property type="molecule type" value="Genomic_DNA"/>
</dbReference>
<evidence type="ECO:0000313" key="5">
    <source>
        <dbReference type="Proteomes" id="UP000709466"/>
    </source>
</evidence>
<comment type="subcellular location">
    <subcellularLocation>
        <location evidence="3">Cytoplasm</location>
    </subcellularLocation>
</comment>
<protein>
    <recommendedName>
        <fullName evidence="3">Urease accessory protein UreD</fullName>
    </recommendedName>
</protein>
<dbReference type="PANTHER" id="PTHR33643">
    <property type="entry name" value="UREASE ACCESSORY PROTEIN D"/>
    <property type="match status" value="1"/>
</dbReference>
<evidence type="ECO:0000313" key="4">
    <source>
        <dbReference type="EMBL" id="NIY73886.1"/>
    </source>
</evidence>
<keyword evidence="2 3" id="KW-0143">Chaperone</keyword>
<keyword evidence="3" id="KW-0963">Cytoplasm</keyword>
<dbReference type="Proteomes" id="UP000709466">
    <property type="component" value="Unassembled WGS sequence"/>
</dbReference>
<evidence type="ECO:0000256" key="3">
    <source>
        <dbReference type="HAMAP-Rule" id="MF_01384"/>
    </source>
</evidence>
<dbReference type="HAMAP" id="MF_01384">
    <property type="entry name" value="UreD"/>
    <property type="match status" value="1"/>
</dbReference>
<gene>
    <name evidence="3" type="primary">ureD</name>
    <name evidence="4" type="ORF">HCZ30_15760</name>
</gene>